<dbReference type="EMBL" id="ASSZ01000015">
    <property type="protein sequence ID" value="EOS56971.1"/>
    <property type="molecule type" value="Genomic_DNA"/>
</dbReference>
<accession>R9LF15</accession>
<keyword evidence="9 11" id="KW-0482">Metalloprotease</keyword>
<evidence type="ECO:0000256" key="3">
    <source>
        <dbReference type="ARBA" id="ARBA00007931"/>
    </source>
</evidence>
<dbReference type="GeneID" id="43344928"/>
<keyword evidence="4 13" id="KW-0645">Protease</keyword>
<comment type="similarity">
    <text evidence="3 11">Belongs to the peptidase M50B family.</text>
</comment>
<evidence type="ECO:0000256" key="11">
    <source>
        <dbReference type="RuleBase" id="RU362031"/>
    </source>
</evidence>
<dbReference type="GO" id="GO:0046872">
    <property type="term" value="F:metal ion binding"/>
    <property type="evidence" value="ECO:0007669"/>
    <property type="project" value="UniProtKB-KW"/>
</dbReference>
<dbReference type="SUPFAM" id="SSF50156">
    <property type="entry name" value="PDZ domain-like"/>
    <property type="match status" value="1"/>
</dbReference>
<feature type="transmembrane region" description="Helical" evidence="11">
    <location>
        <begin position="396"/>
        <end position="415"/>
    </location>
</feature>
<dbReference type="InterPro" id="IPR041489">
    <property type="entry name" value="PDZ_6"/>
</dbReference>
<evidence type="ECO:0000259" key="12">
    <source>
        <dbReference type="PROSITE" id="PS50106"/>
    </source>
</evidence>
<dbReference type="PATRIC" id="fig|1235795.3.peg.1870"/>
<feature type="transmembrane region" description="Helical" evidence="11">
    <location>
        <begin position="6"/>
        <end position="28"/>
    </location>
</feature>
<evidence type="ECO:0000256" key="10">
    <source>
        <dbReference type="ARBA" id="ARBA00023136"/>
    </source>
</evidence>
<keyword evidence="8 11" id="KW-1133">Transmembrane helix</keyword>
<evidence type="ECO:0000256" key="7">
    <source>
        <dbReference type="ARBA" id="ARBA00022833"/>
    </source>
</evidence>
<dbReference type="CDD" id="cd23081">
    <property type="entry name" value="cpPDZ_EcRseP-like"/>
    <property type="match status" value="1"/>
</dbReference>
<evidence type="ECO:0000256" key="8">
    <source>
        <dbReference type="ARBA" id="ARBA00022989"/>
    </source>
</evidence>
<dbReference type="AlphaFoldDB" id="R9LF15"/>
<evidence type="ECO:0000313" key="13">
    <source>
        <dbReference type="EMBL" id="EOS56971.1"/>
    </source>
</evidence>
<dbReference type="NCBIfam" id="TIGR00054">
    <property type="entry name" value="RIP metalloprotease RseP"/>
    <property type="match status" value="1"/>
</dbReference>
<dbReference type="Proteomes" id="UP000019598">
    <property type="component" value="Unassembled WGS sequence"/>
</dbReference>
<reference evidence="13 14" key="1">
    <citation type="submission" date="2013-04" db="EMBL/GenBank/DDBJ databases">
        <title>The Genome Sequence of Paenibacillus barengoltzii G22.</title>
        <authorList>
            <consortium name="The Broad Institute Genomics Platform"/>
            <consortium name="The Broad Institute Genome Sequencing Center for Infectious Disease"/>
            <person name="Earl A."/>
            <person name="Xavier R."/>
            <person name="Elson C."/>
            <person name="Duck W."/>
            <person name="Walker B."/>
            <person name="Young S."/>
            <person name="Zeng Q."/>
            <person name="Gargeya S."/>
            <person name="Fitzgerald M."/>
            <person name="Haas B."/>
            <person name="Abouelleil A."/>
            <person name="Allen A.W."/>
            <person name="Alvarado L."/>
            <person name="Arachchi H.M."/>
            <person name="Berlin A.M."/>
            <person name="Chapman S.B."/>
            <person name="Gainer-Dewar J."/>
            <person name="Goldberg J."/>
            <person name="Griggs A."/>
            <person name="Gujja S."/>
            <person name="Hansen M."/>
            <person name="Howarth C."/>
            <person name="Imamovic A."/>
            <person name="Ireland A."/>
            <person name="Larimer J."/>
            <person name="McCowan C."/>
            <person name="Murphy C."/>
            <person name="Pearson M."/>
            <person name="Poon T.W."/>
            <person name="Priest M."/>
            <person name="Roberts A."/>
            <person name="Saif S."/>
            <person name="Shea T."/>
            <person name="Sisk P."/>
            <person name="Sykes S."/>
            <person name="Wortman J."/>
            <person name="Nusbaum C."/>
            <person name="Birren B."/>
        </authorList>
    </citation>
    <scope>NUCLEOTIDE SEQUENCE [LARGE SCALE GENOMIC DNA]</scope>
    <source>
        <strain evidence="13 14">G22</strain>
    </source>
</reference>
<dbReference type="PANTHER" id="PTHR42837">
    <property type="entry name" value="REGULATOR OF SIGMA-E PROTEASE RSEP"/>
    <property type="match status" value="1"/>
</dbReference>
<evidence type="ECO:0000313" key="14">
    <source>
        <dbReference type="Proteomes" id="UP000019598"/>
    </source>
</evidence>
<keyword evidence="11" id="KW-0479">Metal-binding</keyword>
<gene>
    <name evidence="13" type="ORF">C812_01900</name>
</gene>
<comment type="subcellular location">
    <subcellularLocation>
        <location evidence="2">Membrane</location>
        <topology evidence="2">Multi-pass membrane protein</topology>
    </subcellularLocation>
</comment>
<protein>
    <recommendedName>
        <fullName evidence="11">Zinc metalloprotease</fullName>
        <ecNumber evidence="11">3.4.24.-</ecNumber>
    </recommendedName>
</protein>
<feature type="transmembrane region" description="Helical" evidence="11">
    <location>
        <begin position="350"/>
        <end position="367"/>
    </location>
</feature>
<evidence type="ECO:0000256" key="1">
    <source>
        <dbReference type="ARBA" id="ARBA00001947"/>
    </source>
</evidence>
<dbReference type="STRING" id="1235795.C812_01900"/>
<sequence length="424" mass="47170">MELLKIIFLTVLMFFVIVTVHEWGHYFFAKRAGILVREFAIGFGPKLLSFKRGETQFTLRLLPFGGYARMAGEDPELIQISDGQTIALRLENDQVRKIYLDRLDSRKNVIRGEVQHIDLEDDLAVRLDVDGEALTYRVHPQAMLVAKGKETQIAPRDRQYGSKTVGQRALSIFAGPLMNFILAFVLFALHTQMAGIPLDQPSHLQIGEVMKGMPAEEVGLKTGDIIETINGTPVGTDANKMIEMIQASKNKPMTWTIKRGDETLNITITPKGAENEDGKIGSTIVTVFPTRSASFGETFQVAGEDMVNTTKAIFLGFKQLINRFNMDDLGGPVRTFEVTGQIAKQGIVQLTYWAAILSLYLGIFNLLPIPALDGSRLIFLGVEALRGKPIDPNREGMVHFIGFAMLFLLMIAVTYNDILRLIHG</sequence>
<proteinExistence type="inferred from homology"/>
<dbReference type="Pfam" id="PF17820">
    <property type="entry name" value="PDZ_6"/>
    <property type="match status" value="1"/>
</dbReference>
<dbReference type="PANTHER" id="PTHR42837:SF2">
    <property type="entry name" value="MEMBRANE METALLOPROTEASE ARASP2, CHLOROPLASTIC-RELATED"/>
    <property type="match status" value="1"/>
</dbReference>
<dbReference type="InterPro" id="IPR036034">
    <property type="entry name" value="PDZ_sf"/>
</dbReference>
<evidence type="ECO:0000256" key="4">
    <source>
        <dbReference type="ARBA" id="ARBA00022670"/>
    </source>
</evidence>
<dbReference type="EC" id="3.4.24.-" evidence="11"/>
<dbReference type="InterPro" id="IPR008915">
    <property type="entry name" value="Peptidase_M50"/>
</dbReference>
<dbReference type="Pfam" id="PF02163">
    <property type="entry name" value="Peptidase_M50"/>
    <property type="match status" value="1"/>
</dbReference>
<dbReference type="GO" id="GO:0004222">
    <property type="term" value="F:metalloendopeptidase activity"/>
    <property type="evidence" value="ECO:0007669"/>
    <property type="project" value="InterPro"/>
</dbReference>
<dbReference type="RefSeq" id="WP_016312408.1">
    <property type="nucleotide sequence ID" value="NZ_KE159653.1"/>
</dbReference>
<keyword evidence="10 11" id="KW-0472">Membrane</keyword>
<evidence type="ECO:0000256" key="5">
    <source>
        <dbReference type="ARBA" id="ARBA00022692"/>
    </source>
</evidence>
<dbReference type="Gene3D" id="2.30.42.10">
    <property type="match status" value="1"/>
</dbReference>
<keyword evidence="5 11" id="KW-0812">Transmembrane</keyword>
<dbReference type="GO" id="GO:0006508">
    <property type="term" value="P:proteolysis"/>
    <property type="evidence" value="ECO:0007669"/>
    <property type="project" value="UniProtKB-KW"/>
</dbReference>
<evidence type="ECO:0000256" key="9">
    <source>
        <dbReference type="ARBA" id="ARBA00023049"/>
    </source>
</evidence>
<dbReference type="GO" id="GO:0016020">
    <property type="term" value="C:membrane"/>
    <property type="evidence" value="ECO:0007669"/>
    <property type="project" value="UniProtKB-SubCell"/>
</dbReference>
<dbReference type="InterPro" id="IPR001478">
    <property type="entry name" value="PDZ"/>
</dbReference>
<dbReference type="CDD" id="cd06163">
    <property type="entry name" value="S2P-M50_PDZ_RseP-like"/>
    <property type="match status" value="1"/>
</dbReference>
<organism evidence="13 14">
    <name type="scientific">Paenibacillus barengoltzii G22</name>
    <dbReference type="NCBI Taxonomy" id="1235795"/>
    <lineage>
        <taxon>Bacteria</taxon>
        <taxon>Bacillati</taxon>
        <taxon>Bacillota</taxon>
        <taxon>Bacilli</taxon>
        <taxon>Bacillales</taxon>
        <taxon>Paenibacillaceae</taxon>
        <taxon>Paenibacillus</taxon>
    </lineage>
</organism>
<dbReference type="SMART" id="SM00228">
    <property type="entry name" value="PDZ"/>
    <property type="match status" value="1"/>
</dbReference>
<dbReference type="InterPro" id="IPR004387">
    <property type="entry name" value="Pept_M50_Zn"/>
</dbReference>
<dbReference type="HOGENOM" id="CLU_025778_1_0_9"/>
<keyword evidence="7 11" id="KW-0862">Zinc</keyword>
<dbReference type="PROSITE" id="PS50106">
    <property type="entry name" value="PDZ"/>
    <property type="match status" value="1"/>
</dbReference>
<evidence type="ECO:0000256" key="6">
    <source>
        <dbReference type="ARBA" id="ARBA00022801"/>
    </source>
</evidence>
<dbReference type="OrthoDB" id="9782003at2"/>
<feature type="transmembrane region" description="Helical" evidence="11">
    <location>
        <begin position="169"/>
        <end position="189"/>
    </location>
</feature>
<comment type="cofactor">
    <cofactor evidence="1 11">
        <name>Zn(2+)</name>
        <dbReference type="ChEBI" id="CHEBI:29105"/>
    </cofactor>
</comment>
<comment type="caution">
    <text evidence="13">The sequence shown here is derived from an EMBL/GenBank/DDBJ whole genome shotgun (WGS) entry which is preliminary data.</text>
</comment>
<name>R9LF15_9BACL</name>
<evidence type="ECO:0000256" key="2">
    <source>
        <dbReference type="ARBA" id="ARBA00004141"/>
    </source>
</evidence>
<feature type="domain" description="PDZ" evidence="12">
    <location>
        <begin position="195"/>
        <end position="248"/>
    </location>
</feature>
<keyword evidence="6 11" id="KW-0378">Hydrolase</keyword>